<dbReference type="EMBL" id="CM017701">
    <property type="protein sequence ID" value="TYG82292.1"/>
    <property type="molecule type" value="Genomic_DNA"/>
</dbReference>
<protein>
    <submittedName>
        <fullName evidence="1">Uncharacterized protein</fullName>
    </submittedName>
</protein>
<evidence type="ECO:0000313" key="1">
    <source>
        <dbReference type="EMBL" id="TYG82292.1"/>
    </source>
</evidence>
<dbReference type="AlphaFoldDB" id="A0A5D2DML0"/>
<evidence type="ECO:0000313" key="2">
    <source>
        <dbReference type="Proteomes" id="UP000323506"/>
    </source>
</evidence>
<keyword evidence="2" id="KW-1185">Reference proteome</keyword>
<accession>A0A5D2DML0</accession>
<reference evidence="1 2" key="1">
    <citation type="submission" date="2019-06" db="EMBL/GenBank/DDBJ databases">
        <title>WGS assembly of Gossypium darwinii.</title>
        <authorList>
            <person name="Chen Z.J."/>
            <person name="Sreedasyam A."/>
            <person name="Ando A."/>
            <person name="Song Q."/>
            <person name="De L."/>
            <person name="Hulse-Kemp A."/>
            <person name="Ding M."/>
            <person name="Ye W."/>
            <person name="Kirkbride R."/>
            <person name="Jenkins J."/>
            <person name="Plott C."/>
            <person name="Lovell J."/>
            <person name="Lin Y.-M."/>
            <person name="Vaughn R."/>
            <person name="Liu B."/>
            <person name="Li W."/>
            <person name="Simpson S."/>
            <person name="Scheffler B."/>
            <person name="Saski C."/>
            <person name="Grover C."/>
            <person name="Hu G."/>
            <person name="Conover J."/>
            <person name="Carlson J."/>
            <person name="Shu S."/>
            <person name="Boston L."/>
            <person name="Williams M."/>
            <person name="Peterson D."/>
            <person name="Mcgee K."/>
            <person name="Jones D."/>
            <person name="Wendel J."/>
            <person name="Stelly D."/>
            <person name="Grimwood J."/>
            <person name="Schmutz J."/>
        </authorList>
    </citation>
    <scope>NUCLEOTIDE SEQUENCE [LARGE SCALE GENOMIC DNA]</scope>
    <source>
        <strain evidence="1">1808015.09</strain>
    </source>
</reference>
<name>A0A5D2DML0_GOSDA</name>
<gene>
    <name evidence="1" type="ORF">ES288_D01G076200v1</name>
</gene>
<dbReference type="Proteomes" id="UP000323506">
    <property type="component" value="Chromosome D01"/>
</dbReference>
<organism evidence="1 2">
    <name type="scientific">Gossypium darwinii</name>
    <name type="common">Darwin's cotton</name>
    <name type="synonym">Gossypium barbadense var. darwinii</name>
    <dbReference type="NCBI Taxonomy" id="34276"/>
    <lineage>
        <taxon>Eukaryota</taxon>
        <taxon>Viridiplantae</taxon>
        <taxon>Streptophyta</taxon>
        <taxon>Embryophyta</taxon>
        <taxon>Tracheophyta</taxon>
        <taxon>Spermatophyta</taxon>
        <taxon>Magnoliopsida</taxon>
        <taxon>eudicotyledons</taxon>
        <taxon>Gunneridae</taxon>
        <taxon>Pentapetalae</taxon>
        <taxon>rosids</taxon>
        <taxon>malvids</taxon>
        <taxon>Malvales</taxon>
        <taxon>Malvaceae</taxon>
        <taxon>Malvoideae</taxon>
        <taxon>Gossypium</taxon>
    </lineage>
</organism>
<sequence>MDTYSVNDFPVKGRFPKLEDDLISSLNVEIRMEEVSLGVDGFHVKFYQANWDIVGKNVYTMVHKVFMGGSLDPELNRTLLVLIPKSIGTNTIKQW</sequence>
<proteinExistence type="predicted"/>